<feature type="transmembrane region" description="Helical" evidence="5">
    <location>
        <begin position="67"/>
        <end position="88"/>
    </location>
</feature>
<evidence type="ECO:0000256" key="3">
    <source>
        <dbReference type="ARBA" id="ARBA00022989"/>
    </source>
</evidence>
<organism evidence="8 9">
    <name type="scientific">Syphacia muris</name>
    <dbReference type="NCBI Taxonomy" id="451379"/>
    <lineage>
        <taxon>Eukaryota</taxon>
        <taxon>Metazoa</taxon>
        <taxon>Ecdysozoa</taxon>
        <taxon>Nematoda</taxon>
        <taxon>Chromadorea</taxon>
        <taxon>Rhabditida</taxon>
        <taxon>Spirurina</taxon>
        <taxon>Oxyuridomorpha</taxon>
        <taxon>Oxyuroidea</taxon>
        <taxon>Oxyuridae</taxon>
        <taxon>Syphacia</taxon>
    </lineage>
</organism>
<dbReference type="InterPro" id="IPR013717">
    <property type="entry name" value="PIG-P"/>
</dbReference>
<proteinExistence type="predicted"/>
<dbReference type="Proteomes" id="UP000046393">
    <property type="component" value="Unplaced"/>
</dbReference>
<evidence type="ECO:0000259" key="6">
    <source>
        <dbReference type="Pfam" id="PF01926"/>
    </source>
</evidence>
<feature type="transmembrane region" description="Helical" evidence="5">
    <location>
        <begin position="27"/>
        <end position="47"/>
    </location>
</feature>
<accession>A0A158R4G9</accession>
<dbReference type="Gene3D" id="3.40.50.300">
    <property type="entry name" value="P-loop containing nucleotide triphosphate hydrolases"/>
    <property type="match status" value="1"/>
</dbReference>
<dbReference type="AlphaFoldDB" id="A0A158R4G9"/>
<evidence type="ECO:0000256" key="5">
    <source>
        <dbReference type="SAM" id="Phobius"/>
    </source>
</evidence>
<comment type="subcellular location">
    <subcellularLocation>
        <location evidence="1">Membrane</location>
        <topology evidence="1">Multi-pass membrane protein</topology>
    </subcellularLocation>
</comment>
<dbReference type="InterPro" id="IPR027417">
    <property type="entry name" value="P-loop_NTPase"/>
</dbReference>
<dbReference type="GO" id="GO:0016020">
    <property type="term" value="C:membrane"/>
    <property type="evidence" value="ECO:0007669"/>
    <property type="project" value="UniProtKB-SubCell"/>
</dbReference>
<reference evidence="9" key="1">
    <citation type="submission" date="2016-04" db="UniProtKB">
        <authorList>
            <consortium name="WormBaseParasite"/>
        </authorList>
    </citation>
    <scope>IDENTIFICATION</scope>
</reference>
<evidence type="ECO:0000256" key="4">
    <source>
        <dbReference type="ARBA" id="ARBA00023136"/>
    </source>
</evidence>
<keyword evidence="4 5" id="KW-0472">Membrane</keyword>
<dbReference type="InterPro" id="IPR006073">
    <property type="entry name" value="GTP-bd"/>
</dbReference>
<feature type="domain" description="G" evidence="6">
    <location>
        <begin position="296"/>
        <end position="341"/>
    </location>
</feature>
<dbReference type="PANTHER" id="PTHR46406">
    <property type="entry name" value="NITRIC OXIDE-ASSOCIATED PROTEIN 1"/>
    <property type="match status" value="1"/>
</dbReference>
<dbReference type="InterPro" id="IPR052807">
    <property type="entry name" value="Mito_transl_resp_regulator"/>
</dbReference>
<evidence type="ECO:0000313" key="9">
    <source>
        <dbReference type="WBParaSite" id="SMUV_0000339001-mRNA-1"/>
    </source>
</evidence>
<name>A0A158R4G9_9BILA</name>
<dbReference type="PANTHER" id="PTHR46406:SF1">
    <property type="entry name" value="NITRIC OXIDE-ASSOCIATED PROTEIN 1"/>
    <property type="match status" value="1"/>
</dbReference>
<evidence type="ECO:0000256" key="2">
    <source>
        <dbReference type="ARBA" id="ARBA00022692"/>
    </source>
</evidence>
<dbReference type="CDD" id="cd01855">
    <property type="entry name" value="YqeH"/>
    <property type="match status" value="1"/>
</dbReference>
<keyword evidence="2 5" id="KW-0812">Transmembrane</keyword>
<dbReference type="Pfam" id="PF01926">
    <property type="entry name" value="MMR_HSR1"/>
    <property type="match status" value="1"/>
</dbReference>
<feature type="domain" description="PIG-P" evidence="7">
    <location>
        <begin position="26"/>
        <end position="94"/>
    </location>
</feature>
<sequence>MSVNDNTLDGSGTLLDYETPNPHPSRAVYGFALFLCSWFFLPLYLIWAFVPTPWLNVIHITYVPAKYWAVVIPLLFPLCVLAVFCLLFKYNASIGMNLEENLDTGTIDPSIPASDISCSGCGAKLHCKDASLPGFLPFEIFADIAKKKIQESILCRRCYLLKNHDFLVNVNVCDVDYRSMMEHLKLREDVLILLISDMTDLPFSFYPGLSKIIGDRKPMIVIGNKIDLLPPDYKPGYLRYLRNVLIKTANETGFSSAFNILHFALISAKTGFGVEDLITNIHLKWTSKFGALRNDVYIVGCTNAGKSTLFNTFLRSDLCKVRALDLVERATASIWPGTTISLLKFPIMKVAPHRLEIRRRRLLSNRKWEYRESKLRRMLLVKTGDPKYAVLQANVDNSYKIKEEELQPISVLDVKRSQDSSALIRCREKIKLKAWNPDDPIFADGNWCYDTPGTVNSEQILNLFTLEELIEVVPRQMLLPRSFIVYSGQTLLIGGVAQVSVLDIALQHAESVLLTVFASGSLPINVMATNSVPTFMEKYLGTEALVAPRGNADRIYSFPTFGMEAGAADLVLSSIGWVCVTANRGTVTIEGLTPAGKGLALRTPPILPYCAALRGKRISGTQAYKVIPLKVLLEPGIEKKSRNRQ</sequence>
<keyword evidence="8" id="KW-1185">Reference proteome</keyword>
<evidence type="ECO:0000313" key="8">
    <source>
        <dbReference type="Proteomes" id="UP000046393"/>
    </source>
</evidence>
<dbReference type="Pfam" id="PF08510">
    <property type="entry name" value="PIG-P"/>
    <property type="match status" value="1"/>
</dbReference>
<dbReference type="GO" id="GO:0005525">
    <property type="term" value="F:GTP binding"/>
    <property type="evidence" value="ECO:0007669"/>
    <property type="project" value="InterPro"/>
</dbReference>
<dbReference type="SUPFAM" id="SSF52540">
    <property type="entry name" value="P-loop containing nucleoside triphosphate hydrolases"/>
    <property type="match status" value="1"/>
</dbReference>
<dbReference type="STRING" id="451379.A0A158R4G9"/>
<protein>
    <submittedName>
        <fullName evidence="9">G domain-containing protein</fullName>
    </submittedName>
</protein>
<dbReference type="WBParaSite" id="SMUV_0000339001-mRNA-1">
    <property type="protein sequence ID" value="SMUV_0000339001-mRNA-1"/>
    <property type="gene ID" value="SMUV_0000339001"/>
</dbReference>
<evidence type="ECO:0000256" key="1">
    <source>
        <dbReference type="ARBA" id="ARBA00004141"/>
    </source>
</evidence>
<evidence type="ECO:0000259" key="7">
    <source>
        <dbReference type="Pfam" id="PF08510"/>
    </source>
</evidence>
<keyword evidence="3 5" id="KW-1133">Transmembrane helix</keyword>